<dbReference type="Pfam" id="PF02518">
    <property type="entry name" value="HATPase_c"/>
    <property type="match status" value="1"/>
</dbReference>
<evidence type="ECO:0000256" key="5">
    <source>
        <dbReference type="ARBA" id="ARBA00022777"/>
    </source>
</evidence>
<evidence type="ECO:0000256" key="7">
    <source>
        <dbReference type="ARBA" id="ARBA00023012"/>
    </source>
</evidence>
<dbReference type="GO" id="GO:0005886">
    <property type="term" value="C:plasma membrane"/>
    <property type="evidence" value="ECO:0007669"/>
    <property type="project" value="UniProtKB-SubCell"/>
</dbReference>
<comment type="subcellular location">
    <subcellularLocation>
        <location evidence="1">Cell membrane</location>
        <topology evidence="1">Multi-pass membrane protein</topology>
    </subcellularLocation>
</comment>
<dbReference type="PROSITE" id="PS50109">
    <property type="entry name" value="HIS_KIN"/>
    <property type="match status" value="1"/>
</dbReference>
<evidence type="ECO:0000313" key="13">
    <source>
        <dbReference type="Proteomes" id="UP000501991"/>
    </source>
</evidence>
<dbReference type="GO" id="GO:0016301">
    <property type="term" value="F:kinase activity"/>
    <property type="evidence" value="ECO:0007669"/>
    <property type="project" value="UniProtKB-KW"/>
</dbReference>
<dbReference type="PANTHER" id="PTHR24421:SF37">
    <property type="entry name" value="SENSOR HISTIDINE KINASE NARS"/>
    <property type="match status" value="1"/>
</dbReference>
<feature type="domain" description="Histidine kinase" evidence="11">
    <location>
        <begin position="229"/>
        <end position="423"/>
    </location>
</feature>
<dbReference type="InterPro" id="IPR036890">
    <property type="entry name" value="HATPase_C_sf"/>
</dbReference>
<keyword evidence="6 10" id="KW-1133">Transmembrane helix</keyword>
<dbReference type="AlphaFoldDB" id="A0A6C1B1S9"/>
<protein>
    <recommendedName>
        <fullName evidence="11">Histidine kinase domain-containing protein</fullName>
    </recommendedName>
</protein>
<evidence type="ECO:0000313" key="12">
    <source>
        <dbReference type="EMBL" id="QID17313.1"/>
    </source>
</evidence>
<evidence type="ECO:0000256" key="6">
    <source>
        <dbReference type="ARBA" id="ARBA00022989"/>
    </source>
</evidence>
<gene>
    <name evidence="12" type="ORF">G3580_06435</name>
</gene>
<reference evidence="12 13" key="1">
    <citation type="submission" date="2020-02" db="EMBL/GenBank/DDBJ databases">
        <title>Nitrogenibacter mangrovi gen. nov., sp. nov. isolated from mangrove sediment, a denitrifying betaproteobacterium.</title>
        <authorList>
            <person name="Liao H."/>
            <person name="Tian Y."/>
        </authorList>
    </citation>
    <scope>NUCLEOTIDE SEQUENCE [LARGE SCALE GENOMIC DNA]</scope>
    <source>
        <strain evidence="12 13">M9-3-2</strain>
    </source>
</reference>
<proteinExistence type="predicted"/>
<evidence type="ECO:0000256" key="10">
    <source>
        <dbReference type="SAM" id="Phobius"/>
    </source>
</evidence>
<organism evidence="12 13">
    <name type="scientific">Nitrogeniibacter mangrovi</name>
    <dbReference type="NCBI Taxonomy" id="2016596"/>
    <lineage>
        <taxon>Bacteria</taxon>
        <taxon>Pseudomonadati</taxon>
        <taxon>Pseudomonadota</taxon>
        <taxon>Betaproteobacteria</taxon>
        <taxon>Rhodocyclales</taxon>
        <taxon>Zoogloeaceae</taxon>
        <taxon>Nitrogeniibacter</taxon>
    </lineage>
</organism>
<evidence type="ECO:0000259" key="11">
    <source>
        <dbReference type="PROSITE" id="PS50109"/>
    </source>
</evidence>
<evidence type="ECO:0000256" key="2">
    <source>
        <dbReference type="ARBA" id="ARBA00022475"/>
    </source>
</evidence>
<keyword evidence="13" id="KW-1185">Reference proteome</keyword>
<dbReference type="KEGG" id="azq:G3580_06435"/>
<feature type="coiled-coil region" evidence="9">
    <location>
        <begin position="89"/>
        <end position="139"/>
    </location>
</feature>
<evidence type="ECO:0000256" key="9">
    <source>
        <dbReference type="SAM" id="Coils"/>
    </source>
</evidence>
<sequence>MITLALLASAHVHTSQGKAALGELHERTAQLDALDRLERTMADSEAAVRRFLRTGDATELPTGKITSNRVETTLDELALPAKGADAGPLQDLTELARAATQDLRFAVERATLAKQAGTVRLEAKNLVALKARIDDLRQQFTTRRETLIGDIDQRLTRARSTNIALGVFAVLVTVLLWVMLRRQRALREQIPHLLAGEDGRIASRVHERTAELQTLARAITEADEAERAQLAHTLDDRLRALLAAARGDAEWILRKLPEEFSAAFGARFDRLQGTLSDADALAGETADQLAPRTLAEQGLIAALRALGETLQERRGLKADIDLPDAVDLDDPRSHALLRVARAAVSNILRHAEASHVHLRLKLDEAEARLTVADNGKGFDAPRHARTDGGLARMRQRLQTYGGQLAVRTAPGQGTTVSARLPRA</sequence>
<feature type="transmembrane region" description="Helical" evidence="10">
    <location>
        <begin position="163"/>
        <end position="180"/>
    </location>
</feature>
<keyword evidence="8 10" id="KW-0472">Membrane</keyword>
<dbReference type="SMART" id="SM00387">
    <property type="entry name" value="HATPase_c"/>
    <property type="match status" value="1"/>
</dbReference>
<dbReference type="GO" id="GO:0000160">
    <property type="term" value="P:phosphorelay signal transduction system"/>
    <property type="evidence" value="ECO:0007669"/>
    <property type="project" value="UniProtKB-KW"/>
</dbReference>
<dbReference type="SUPFAM" id="SSF55874">
    <property type="entry name" value="ATPase domain of HSP90 chaperone/DNA topoisomerase II/histidine kinase"/>
    <property type="match status" value="1"/>
</dbReference>
<keyword evidence="4 10" id="KW-0812">Transmembrane</keyword>
<name>A0A6C1B1S9_9RHOO</name>
<evidence type="ECO:0000256" key="1">
    <source>
        <dbReference type="ARBA" id="ARBA00004651"/>
    </source>
</evidence>
<dbReference type="InterPro" id="IPR050482">
    <property type="entry name" value="Sensor_HK_TwoCompSys"/>
</dbReference>
<dbReference type="EMBL" id="CP048836">
    <property type="protein sequence ID" value="QID17313.1"/>
    <property type="molecule type" value="Genomic_DNA"/>
</dbReference>
<dbReference type="Proteomes" id="UP000501991">
    <property type="component" value="Chromosome"/>
</dbReference>
<dbReference type="InterPro" id="IPR003594">
    <property type="entry name" value="HATPase_dom"/>
</dbReference>
<keyword evidence="2" id="KW-1003">Cell membrane</keyword>
<dbReference type="InterPro" id="IPR005467">
    <property type="entry name" value="His_kinase_dom"/>
</dbReference>
<dbReference type="PANTHER" id="PTHR24421">
    <property type="entry name" value="NITRATE/NITRITE SENSOR PROTEIN NARX-RELATED"/>
    <property type="match status" value="1"/>
</dbReference>
<evidence type="ECO:0000256" key="8">
    <source>
        <dbReference type="ARBA" id="ARBA00023136"/>
    </source>
</evidence>
<evidence type="ECO:0000256" key="4">
    <source>
        <dbReference type="ARBA" id="ARBA00022692"/>
    </source>
</evidence>
<keyword evidence="7" id="KW-0902">Two-component regulatory system</keyword>
<dbReference type="CDD" id="cd16917">
    <property type="entry name" value="HATPase_UhpB-NarQ-NarX-like"/>
    <property type="match status" value="1"/>
</dbReference>
<evidence type="ECO:0000256" key="3">
    <source>
        <dbReference type="ARBA" id="ARBA00022679"/>
    </source>
</evidence>
<keyword evidence="9" id="KW-0175">Coiled coil</keyword>
<dbReference type="Gene3D" id="3.30.565.10">
    <property type="entry name" value="Histidine kinase-like ATPase, C-terminal domain"/>
    <property type="match status" value="1"/>
</dbReference>
<keyword evidence="3" id="KW-0808">Transferase</keyword>
<keyword evidence="5" id="KW-0418">Kinase</keyword>
<accession>A0A6C1B1S9</accession>